<evidence type="ECO:0000313" key="6">
    <source>
        <dbReference type="EMBL" id="POY70139.1"/>
    </source>
</evidence>
<proteinExistence type="inferred from homology"/>
<dbReference type="GO" id="GO:0003723">
    <property type="term" value="F:RNA binding"/>
    <property type="evidence" value="ECO:0007669"/>
    <property type="project" value="InterPro"/>
</dbReference>
<dbReference type="GO" id="GO:0005763">
    <property type="term" value="C:mitochondrial small ribosomal subunit"/>
    <property type="evidence" value="ECO:0007669"/>
    <property type="project" value="TreeGrafter"/>
</dbReference>
<comment type="similarity">
    <text evidence="1 4">Belongs to the universal ribosomal protein uS19 family.</text>
</comment>
<dbReference type="OrthoDB" id="2043at2759"/>
<dbReference type="Gene3D" id="3.30.860.10">
    <property type="entry name" value="30s Ribosomal Protein S19, Chain A"/>
    <property type="match status" value="1"/>
</dbReference>
<dbReference type="PIRSF" id="PIRSF002144">
    <property type="entry name" value="Ribosomal_S19"/>
    <property type="match status" value="1"/>
</dbReference>
<dbReference type="HAMAP" id="MF_00531">
    <property type="entry name" value="Ribosomal_uS19"/>
    <property type="match status" value="1"/>
</dbReference>
<protein>
    <submittedName>
        <fullName evidence="6">Uncharacterized protein</fullName>
    </submittedName>
</protein>
<dbReference type="PRINTS" id="PR00975">
    <property type="entry name" value="RIBOSOMALS19"/>
</dbReference>
<dbReference type="InterPro" id="IPR023575">
    <property type="entry name" value="Ribosomal_uS19_SF"/>
</dbReference>
<evidence type="ECO:0000256" key="3">
    <source>
        <dbReference type="ARBA" id="ARBA00023274"/>
    </source>
</evidence>
<dbReference type="InterPro" id="IPR002222">
    <property type="entry name" value="Ribosomal_uS19"/>
</dbReference>
<reference evidence="6 7" key="1">
    <citation type="journal article" date="2018" name="Front. Microbiol.">
        <title>Prospects for Fungal Bioremediation of Acidic Radioactive Waste Sites: Characterization and Genome Sequence of Rhodotorula taiwanensis MD1149.</title>
        <authorList>
            <person name="Tkavc R."/>
            <person name="Matrosova V.Y."/>
            <person name="Grichenko O.E."/>
            <person name="Gostincar C."/>
            <person name="Volpe R.P."/>
            <person name="Klimenkova P."/>
            <person name="Gaidamakova E.K."/>
            <person name="Zhou C.E."/>
            <person name="Stewart B.J."/>
            <person name="Lyman M.G."/>
            <person name="Malfatti S.A."/>
            <person name="Rubinfeld B."/>
            <person name="Courtot M."/>
            <person name="Singh J."/>
            <person name="Dalgard C.L."/>
            <person name="Hamilton T."/>
            <person name="Frey K.G."/>
            <person name="Gunde-Cimerman N."/>
            <person name="Dugan L."/>
            <person name="Daly M.J."/>
        </authorList>
    </citation>
    <scope>NUCLEOTIDE SEQUENCE [LARGE SCALE GENOMIC DNA]</scope>
    <source>
        <strain evidence="6 7">MD1149</strain>
    </source>
</reference>
<evidence type="ECO:0000313" key="7">
    <source>
        <dbReference type="Proteomes" id="UP000237144"/>
    </source>
</evidence>
<dbReference type="STRING" id="741276.A0A2S5B038"/>
<dbReference type="PANTHER" id="PTHR11880:SF8">
    <property type="entry name" value="SMALL RIBOSOMAL SUBUNIT PROTEIN US19M"/>
    <property type="match status" value="1"/>
</dbReference>
<keyword evidence="2 4" id="KW-0689">Ribosomal protein</keyword>
<dbReference type="PROSITE" id="PS00323">
    <property type="entry name" value="RIBOSOMAL_S19"/>
    <property type="match status" value="1"/>
</dbReference>
<dbReference type="GO" id="GO:0000028">
    <property type="term" value="P:ribosomal small subunit assembly"/>
    <property type="evidence" value="ECO:0007669"/>
    <property type="project" value="TreeGrafter"/>
</dbReference>
<keyword evidence="7" id="KW-1185">Reference proteome</keyword>
<gene>
    <name evidence="6" type="ORF">BMF94_6860</name>
</gene>
<comment type="caution">
    <text evidence="6">The sequence shown here is derived from an EMBL/GenBank/DDBJ whole genome shotgun (WGS) entry which is preliminary data.</text>
</comment>
<dbReference type="PANTHER" id="PTHR11880">
    <property type="entry name" value="RIBOSOMAL PROTEIN S19P FAMILY MEMBER"/>
    <property type="match status" value="1"/>
</dbReference>
<dbReference type="Proteomes" id="UP000237144">
    <property type="component" value="Unassembled WGS sequence"/>
</dbReference>
<accession>A0A2S5B038</accession>
<dbReference type="AlphaFoldDB" id="A0A2S5B038"/>
<evidence type="ECO:0000256" key="5">
    <source>
        <dbReference type="SAM" id="MobiDB-lite"/>
    </source>
</evidence>
<dbReference type="SUPFAM" id="SSF54570">
    <property type="entry name" value="Ribosomal protein S19"/>
    <property type="match status" value="1"/>
</dbReference>
<dbReference type="EMBL" id="PJQD01000141">
    <property type="protein sequence ID" value="POY70139.1"/>
    <property type="molecule type" value="Genomic_DNA"/>
</dbReference>
<evidence type="ECO:0000256" key="1">
    <source>
        <dbReference type="ARBA" id="ARBA00007345"/>
    </source>
</evidence>
<evidence type="ECO:0000256" key="2">
    <source>
        <dbReference type="ARBA" id="ARBA00022980"/>
    </source>
</evidence>
<name>A0A2S5B038_9BASI</name>
<dbReference type="Pfam" id="PF00203">
    <property type="entry name" value="Ribosomal_S19"/>
    <property type="match status" value="1"/>
</dbReference>
<sequence length="93" mass="10259">MLPTSVLLRAKWKVPFFVPFPGLADAIKTNSPIRTTARNCTIMPFHVGATFLVHNGKDYLPVHVTPAHVGHKLGEFSHTKKPARHAPPKSRNG</sequence>
<organism evidence="6 7">
    <name type="scientific">Rhodotorula taiwanensis</name>
    <dbReference type="NCBI Taxonomy" id="741276"/>
    <lineage>
        <taxon>Eukaryota</taxon>
        <taxon>Fungi</taxon>
        <taxon>Dikarya</taxon>
        <taxon>Basidiomycota</taxon>
        <taxon>Pucciniomycotina</taxon>
        <taxon>Microbotryomycetes</taxon>
        <taxon>Sporidiobolales</taxon>
        <taxon>Sporidiobolaceae</taxon>
        <taxon>Rhodotorula</taxon>
    </lineage>
</organism>
<dbReference type="GO" id="GO:0006412">
    <property type="term" value="P:translation"/>
    <property type="evidence" value="ECO:0007669"/>
    <property type="project" value="InterPro"/>
</dbReference>
<evidence type="ECO:0000256" key="4">
    <source>
        <dbReference type="RuleBase" id="RU003485"/>
    </source>
</evidence>
<feature type="compositionally biased region" description="Basic residues" evidence="5">
    <location>
        <begin position="79"/>
        <end position="93"/>
    </location>
</feature>
<dbReference type="InterPro" id="IPR020934">
    <property type="entry name" value="Ribosomal_uS19_CS"/>
</dbReference>
<dbReference type="GO" id="GO:0003735">
    <property type="term" value="F:structural constituent of ribosome"/>
    <property type="evidence" value="ECO:0007669"/>
    <property type="project" value="InterPro"/>
</dbReference>
<keyword evidence="3 4" id="KW-0687">Ribonucleoprotein</keyword>
<feature type="region of interest" description="Disordered" evidence="5">
    <location>
        <begin position="72"/>
        <end position="93"/>
    </location>
</feature>